<dbReference type="EMBL" id="JABRWM010000006">
    <property type="protein sequence ID" value="NRF22997.1"/>
    <property type="molecule type" value="Genomic_DNA"/>
</dbReference>
<name>A0AA44ERP8_9HYPH</name>
<dbReference type="InterPro" id="IPR041657">
    <property type="entry name" value="HTH_17"/>
</dbReference>
<feature type="domain" description="Helix-turn-helix" evidence="1">
    <location>
        <begin position="11"/>
        <end position="60"/>
    </location>
</feature>
<sequence length="74" mass="8611">MSNIDLLSDFVTREELSRILSISPRTIYRYSQMPNGLPYAMIGGRVHYRISSVKKWLESREKQPNPTVRGRRSA</sequence>
<keyword evidence="3" id="KW-1185">Reference proteome</keyword>
<reference evidence="2" key="1">
    <citation type="submission" date="2019-07" db="EMBL/GenBank/DDBJ databases">
        <title>FDA dAtabase for Regulatory Grade micrObial Sequences (FDA-ARGOS): Supporting development and validation of Infectious Disease Dx tests.</title>
        <authorList>
            <person name="Bachman M."/>
            <person name="Young C."/>
            <person name="Tallon L."/>
            <person name="Sadzewicz L."/>
            <person name="Vavikolanu K."/>
            <person name="Mehta A."/>
            <person name="Aluvathingal J."/>
            <person name="Nadendla S."/>
            <person name="Nandy P."/>
            <person name="Geyer C."/>
            <person name="Yan Y."/>
            <person name="Sichtig H."/>
        </authorList>
    </citation>
    <scope>NUCLEOTIDE SEQUENCE</scope>
    <source>
        <strain evidence="2">FDAARGOS_618</strain>
    </source>
</reference>
<dbReference type="InterPro" id="IPR036388">
    <property type="entry name" value="WH-like_DNA-bd_sf"/>
</dbReference>
<dbReference type="AlphaFoldDB" id="A0AA44ERP8"/>
<evidence type="ECO:0000313" key="2">
    <source>
        <dbReference type="EMBL" id="NRF22997.1"/>
    </source>
</evidence>
<protein>
    <submittedName>
        <fullName evidence="2">Helix-turn-helix domain-containing protein</fullName>
    </submittedName>
</protein>
<dbReference type="SUPFAM" id="SSF46955">
    <property type="entry name" value="Putative DNA-binding domain"/>
    <property type="match status" value="1"/>
</dbReference>
<gene>
    <name evidence="2" type="ORF">FOB26_28490</name>
</gene>
<organism evidence="2 3">
    <name type="scientific">Agrobacterium pusense</name>
    <dbReference type="NCBI Taxonomy" id="648995"/>
    <lineage>
        <taxon>Bacteria</taxon>
        <taxon>Pseudomonadati</taxon>
        <taxon>Pseudomonadota</taxon>
        <taxon>Alphaproteobacteria</taxon>
        <taxon>Hyphomicrobiales</taxon>
        <taxon>Rhizobiaceae</taxon>
        <taxon>Rhizobium/Agrobacterium group</taxon>
        <taxon>Agrobacterium</taxon>
    </lineage>
</organism>
<proteinExistence type="predicted"/>
<evidence type="ECO:0000313" key="3">
    <source>
        <dbReference type="Proteomes" id="UP001155820"/>
    </source>
</evidence>
<dbReference type="Proteomes" id="UP001155820">
    <property type="component" value="Unassembled WGS sequence"/>
</dbReference>
<comment type="caution">
    <text evidence="2">The sequence shown here is derived from an EMBL/GenBank/DDBJ whole genome shotgun (WGS) entry which is preliminary data.</text>
</comment>
<dbReference type="InterPro" id="IPR009061">
    <property type="entry name" value="DNA-bd_dom_put_sf"/>
</dbReference>
<evidence type="ECO:0000259" key="1">
    <source>
        <dbReference type="Pfam" id="PF12728"/>
    </source>
</evidence>
<dbReference type="RefSeq" id="WP_172874244.1">
    <property type="nucleotide sequence ID" value="NZ_JABRWL010000006.1"/>
</dbReference>
<dbReference type="Gene3D" id="1.10.10.10">
    <property type="entry name" value="Winged helix-like DNA-binding domain superfamily/Winged helix DNA-binding domain"/>
    <property type="match status" value="1"/>
</dbReference>
<accession>A0AA44ERP8</accession>
<dbReference type="Pfam" id="PF12728">
    <property type="entry name" value="HTH_17"/>
    <property type="match status" value="1"/>
</dbReference>